<sequence length="371" mass="41295">MNMNVRIAAGGELWRQAQVARELGSPFVGAVLEASHRQLGNAPLTADFISSWADDPSAAALAMRFNAALHAIARRGFQPELAALYRGEHADFDGAIGATLAAEDRFVAEWMRHTPQTNEVGRAAAIATALMTARRKIGLPFELLELGSSCGLNLNLARYAYNLGGMSAGDPSSPIMIEPEWRGDPPIHAPIEVVNSRGVDLNPLNACDEATRERLLSFVWADQPNRARRLEQALAMARIHTPRVEKGSAATWLSERLLEPQEQGICRVVFHSMVLQYLTMQERQLVLDTINDAGARATRERPLAWISFEWTPMRDEVQVLLTCWPDHETHLIARCHAYGNWIEPVGRVLTPESLLERLRYSRLKADYYVAA</sequence>
<dbReference type="EMBL" id="JBEWLY010000019">
    <property type="protein sequence ID" value="MET1756311.1"/>
    <property type="molecule type" value="Genomic_DNA"/>
</dbReference>
<keyword evidence="2" id="KW-1185">Reference proteome</keyword>
<reference evidence="1 2" key="1">
    <citation type="submission" date="2024-07" db="EMBL/GenBank/DDBJ databases">
        <title>Novosphingobium kalidii RD2P27.</title>
        <authorList>
            <person name="Sun J.-Q."/>
        </authorList>
    </citation>
    <scope>NUCLEOTIDE SEQUENCE [LARGE SCALE GENOMIC DNA]</scope>
    <source>
        <strain evidence="1 2">RD2P27</strain>
    </source>
</reference>
<dbReference type="InterPro" id="IPR011200">
    <property type="entry name" value="UCP012608"/>
</dbReference>
<evidence type="ECO:0000313" key="2">
    <source>
        <dbReference type="Proteomes" id="UP001548713"/>
    </source>
</evidence>
<dbReference type="Proteomes" id="UP001548713">
    <property type="component" value="Unassembled WGS sequence"/>
</dbReference>
<organism evidence="1 2">
    <name type="scientific">Novosphingobium kalidii</name>
    <dbReference type="NCBI Taxonomy" id="3230299"/>
    <lineage>
        <taxon>Bacteria</taxon>
        <taxon>Pseudomonadati</taxon>
        <taxon>Pseudomonadota</taxon>
        <taxon>Alphaproteobacteria</taxon>
        <taxon>Sphingomonadales</taxon>
        <taxon>Sphingomonadaceae</taxon>
        <taxon>Novosphingobium</taxon>
    </lineage>
</organism>
<dbReference type="Pfam" id="PF10094">
    <property type="entry name" value="DUF2332"/>
    <property type="match status" value="1"/>
</dbReference>
<accession>A0ABV2D374</accession>
<evidence type="ECO:0000313" key="1">
    <source>
        <dbReference type="EMBL" id="MET1756311.1"/>
    </source>
</evidence>
<name>A0ABV2D374_9SPHN</name>
<dbReference type="RefSeq" id="WP_353984800.1">
    <property type="nucleotide sequence ID" value="NZ_JBEWLY010000019.1"/>
</dbReference>
<gene>
    <name evidence="1" type="ORF">ABVV53_12715</name>
</gene>
<comment type="caution">
    <text evidence="1">The sequence shown here is derived from an EMBL/GenBank/DDBJ whole genome shotgun (WGS) entry which is preliminary data.</text>
</comment>
<dbReference type="PIRSF" id="PIRSF012608">
    <property type="entry name" value="UCP012608"/>
    <property type="match status" value="1"/>
</dbReference>
<protein>
    <submittedName>
        <fullName evidence="1">DUF2332 family protein</fullName>
    </submittedName>
</protein>
<proteinExistence type="predicted"/>